<dbReference type="SUPFAM" id="SSF52499">
    <property type="entry name" value="Isochorismatase-like hydrolases"/>
    <property type="match status" value="1"/>
</dbReference>
<dbReference type="GO" id="GO:0016787">
    <property type="term" value="F:hydrolase activity"/>
    <property type="evidence" value="ECO:0007669"/>
    <property type="project" value="UniProtKB-KW"/>
</dbReference>
<dbReference type="Gene3D" id="3.40.50.850">
    <property type="entry name" value="Isochorismatase-like"/>
    <property type="match status" value="1"/>
</dbReference>
<dbReference type="PANTHER" id="PTHR43540">
    <property type="entry name" value="PEROXYUREIDOACRYLATE/UREIDOACRYLATE AMIDOHYDROLASE-RELATED"/>
    <property type="match status" value="1"/>
</dbReference>
<sequence>MTSAKSTSALLVIDVQKGVVLHAWQKESVVERINLAIESARNAGVPIIWVQHSEEEMPIDSEFWQIIPELVPQPQDARIEKIYGSSFKETDLAEILAQENVSHLYITGSQSENCVNATTVDALERGFTVTLVSDAHTTDDESVVATINEKFLQMADSHAGLRVELLEKTLPLN</sequence>
<name>A0A094QFD9_9ZZZZ</name>
<dbReference type="PANTHER" id="PTHR43540:SF14">
    <property type="entry name" value="ISOCHORISMATASE"/>
    <property type="match status" value="1"/>
</dbReference>
<keyword evidence="1" id="KW-0378">Hydrolase</keyword>
<organism evidence="3">
    <name type="scientific">freshwater metagenome</name>
    <dbReference type="NCBI Taxonomy" id="449393"/>
    <lineage>
        <taxon>unclassified sequences</taxon>
        <taxon>metagenomes</taxon>
        <taxon>ecological metagenomes</taxon>
    </lineage>
</organism>
<dbReference type="InterPro" id="IPR050272">
    <property type="entry name" value="Isochorismatase-like_hydrls"/>
</dbReference>
<accession>A0A094QFD9</accession>
<evidence type="ECO:0000313" key="3">
    <source>
        <dbReference type="EMBL" id="KGA20944.1"/>
    </source>
</evidence>
<protein>
    <recommendedName>
        <fullName evidence="2">Isochorismatase-like domain-containing protein</fullName>
    </recommendedName>
</protein>
<comment type="caution">
    <text evidence="3">The sequence shown here is derived from an EMBL/GenBank/DDBJ whole genome shotgun (WGS) entry which is preliminary data.</text>
</comment>
<feature type="domain" description="Isochorismatase-like" evidence="2">
    <location>
        <begin position="8"/>
        <end position="140"/>
    </location>
</feature>
<evidence type="ECO:0000259" key="2">
    <source>
        <dbReference type="Pfam" id="PF00857"/>
    </source>
</evidence>
<dbReference type="InterPro" id="IPR000868">
    <property type="entry name" value="Isochorismatase-like_dom"/>
</dbReference>
<proteinExistence type="predicted"/>
<dbReference type="EMBL" id="JNSL01000018">
    <property type="protein sequence ID" value="KGA20944.1"/>
    <property type="molecule type" value="Genomic_DNA"/>
</dbReference>
<reference evidence="3" key="1">
    <citation type="submission" date="2014-06" db="EMBL/GenBank/DDBJ databases">
        <title>Key roles for freshwater Actinobacteria revealed by deep metagenomic sequencing.</title>
        <authorList>
            <person name="Ghai R."/>
            <person name="Mizuno C.M."/>
            <person name="Picazo A."/>
            <person name="Camacho A."/>
            <person name="Rodriguez-Valera F."/>
        </authorList>
    </citation>
    <scope>NUCLEOTIDE SEQUENCE</scope>
</reference>
<gene>
    <name evidence="3" type="ORF">GM51_4720</name>
</gene>
<dbReference type="AlphaFoldDB" id="A0A094QFD9"/>
<dbReference type="InterPro" id="IPR036380">
    <property type="entry name" value="Isochorismatase-like_sf"/>
</dbReference>
<dbReference type="Pfam" id="PF00857">
    <property type="entry name" value="Isochorismatase"/>
    <property type="match status" value="1"/>
</dbReference>
<evidence type="ECO:0000256" key="1">
    <source>
        <dbReference type="ARBA" id="ARBA00022801"/>
    </source>
</evidence>